<comment type="caution">
    <text evidence="6">The sequence shown here is derived from an EMBL/GenBank/DDBJ whole genome shotgun (WGS) entry which is preliminary data.</text>
</comment>
<evidence type="ECO:0000256" key="2">
    <source>
        <dbReference type="ARBA" id="ARBA00022801"/>
    </source>
</evidence>
<dbReference type="PROSITE" id="PS00122">
    <property type="entry name" value="CARBOXYLESTERASE_B_1"/>
    <property type="match status" value="1"/>
</dbReference>
<sequence length="631" mass="69570">MRSLLPLALSASLVAAFDSAYDSSYDSKIFASIWAGNPSTLHSNADHPISAGNHSKYPTVELPYAKHLATTENKDGGYITYKNIRYGQAPIGEKRWQIPVPPVAVQKDRPTYNGSYGHSCYQALPQWVIDAQTTADDKFDMEKWLRTETDGEDCLFLDVARPINITAKENGTLPVLVWIYGGGYVFGAKDMPAYTPAGLYTRAQNNSFIYVALNYRMGAFGFLAGPEFEDQGGKSNLGLYDQRLALQWIQDNIGKFGGDPRNVTVMGGSAGAGSIAHQMVWDDSTVIPKTPFKKAIIQSPAWVPSPGTSLGLTYQTISFFDFLDFLQVDALEEAKNLQEWELKDANRGVVLKSPYGTFTYGPVVDGSAIKAPPLSLFRQGKQNQSVEIFTGGVGAEGMPFVPIHTAPCIFSADWTVTELSNYIKNALPLIDPLTTDDILREYPDEGTACFLFTAPGISRRTRRLAKIAGEALVNCNARGISTASGNNTYNYIFSRVINTELGRIANISMLHGQDMPYTFYNKNTSSTDVVPYIAEQWQKYLMGFVLKSDPNFLNTTTKMAKYGSEGNVVQFDWANGTTLVKDSHKGKRCDEFWPRIWDAYGVEERGPEPGPPGPPGPEGPGPWEKEKEDLK</sequence>
<evidence type="ECO:0000256" key="3">
    <source>
        <dbReference type="RuleBase" id="RU361235"/>
    </source>
</evidence>
<evidence type="ECO:0000256" key="1">
    <source>
        <dbReference type="ARBA" id="ARBA00005964"/>
    </source>
</evidence>
<keyword evidence="3" id="KW-0732">Signal</keyword>
<dbReference type="InterPro" id="IPR029058">
    <property type="entry name" value="AB_hydrolase_fold"/>
</dbReference>
<organism evidence="6 7">
    <name type="scientific">Cudoniella acicularis</name>
    <dbReference type="NCBI Taxonomy" id="354080"/>
    <lineage>
        <taxon>Eukaryota</taxon>
        <taxon>Fungi</taxon>
        <taxon>Dikarya</taxon>
        <taxon>Ascomycota</taxon>
        <taxon>Pezizomycotina</taxon>
        <taxon>Leotiomycetes</taxon>
        <taxon>Helotiales</taxon>
        <taxon>Tricladiaceae</taxon>
        <taxon>Cudoniella</taxon>
    </lineage>
</organism>
<reference evidence="6 7" key="1">
    <citation type="submission" date="2020-03" db="EMBL/GenBank/DDBJ databases">
        <title>Draft Genome Sequence of Cudoniella acicularis.</title>
        <authorList>
            <person name="Buettner E."/>
            <person name="Kellner H."/>
        </authorList>
    </citation>
    <scope>NUCLEOTIDE SEQUENCE [LARGE SCALE GENOMIC DNA]</scope>
    <source>
        <strain evidence="6 7">DSM 108380</strain>
    </source>
</reference>
<dbReference type="EC" id="3.1.1.-" evidence="3"/>
<dbReference type="EMBL" id="JAAMPI010001460">
    <property type="protein sequence ID" value="KAF4625117.1"/>
    <property type="molecule type" value="Genomic_DNA"/>
</dbReference>
<feature type="chain" id="PRO_5034263704" description="Carboxylic ester hydrolase" evidence="3">
    <location>
        <begin position="17"/>
        <end position="631"/>
    </location>
</feature>
<comment type="similarity">
    <text evidence="1 3">Belongs to the type-B carboxylesterase/lipase family.</text>
</comment>
<evidence type="ECO:0000259" key="5">
    <source>
        <dbReference type="Pfam" id="PF00135"/>
    </source>
</evidence>
<dbReference type="InterPro" id="IPR019826">
    <property type="entry name" value="Carboxylesterase_B_AS"/>
</dbReference>
<dbReference type="InterPro" id="IPR050309">
    <property type="entry name" value="Type-B_Carboxylest/Lipase"/>
</dbReference>
<dbReference type="OrthoDB" id="408631at2759"/>
<dbReference type="Pfam" id="PF00135">
    <property type="entry name" value="COesterase"/>
    <property type="match status" value="1"/>
</dbReference>
<dbReference type="PANTHER" id="PTHR11559">
    <property type="entry name" value="CARBOXYLESTERASE"/>
    <property type="match status" value="1"/>
</dbReference>
<evidence type="ECO:0000313" key="7">
    <source>
        <dbReference type="Proteomes" id="UP000566819"/>
    </source>
</evidence>
<gene>
    <name evidence="6" type="ORF">G7Y89_g13052</name>
</gene>
<evidence type="ECO:0000313" key="6">
    <source>
        <dbReference type="EMBL" id="KAF4625117.1"/>
    </source>
</evidence>
<dbReference type="Gene3D" id="3.40.50.1820">
    <property type="entry name" value="alpha/beta hydrolase"/>
    <property type="match status" value="1"/>
</dbReference>
<evidence type="ECO:0000256" key="4">
    <source>
        <dbReference type="SAM" id="MobiDB-lite"/>
    </source>
</evidence>
<dbReference type="GO" id="GO:0016787">
    <property type="term" value="F:hydrolase activity"/>
    <property type="evidence" value="ECO:0007669"/>
    <property type="project" value="UniProtKB-KW"/>
</dbReference>
<dbReference type="SUPFAM" id="SSF53474">
    <property type="entry name" value="alpha/beta-Hydrolases"/>
    <property type="match status" value="1"/>
</dbReference>
<keyword evidence="7" id="KW-1185">Reference proteome</keyword>
<feature type="signal peptide" evidence="3">
    <location>
        <begin position="1"/>
        <end position="16"/>
    </location>
</feature>
<proteinExistence type="inferred from homology"/>
<feature type="compositionally biased region" description="Pro residues" evidence="4">
    <location>
        <begin position="608"/>
        <end position="620"/>
    </location>
</feature>
<accession>A0A8H4RBF9</accession>
<keyword evidence="2 3" id="KW-0378">Hydrolase</keyword>
<dbReference type="Proteomes" id="UP000566819">
    <property type="component" value="Unassembled WGS sequence"/>
</dbReference>
<dbReference type="InterPro" id="IPR002018">
    <property type="entry name" value="CarbesteraseB"/>
</dbReference>
<name>A0A8H4RBF9_9HELO</name>
<feature type="region of interest" description="Disordered" evidence="4">
    <location>
        <begin position="600"/>
        <end position="631"/>
    </location>
</feature>
<protein>
    <recommendedName>
        <fullName evidence="3">Carboxylic ester hydrolase</fullName>
        <ecNumber evidence="3">3.1.1.-</ecNumber>
    </recommendedName>
</protein>
<feature type="domain" description="Carboxylesterase type B" evidence="5">
    <location>
        <begin position="72"/>
        <end position="573"/>
    </location>
</feature>
<dbReference type="AlphaFoldDB" id="A0A8H4RBF9"/>